<dbReference type="SUPFAM" id="SSF101967">
    <property type="entry name" value="Adhesin YadA, collagen-binding domain"/>
    <property type="match status" value="2"/>
</dbReference>
<protein>
    <recommendedName>
        <fullName evidence="1">Trimeric autotransporter adhesin YadA-like stalk domain-containing protein</fullName>
    </recommendedName>
</protein>
<feature type="domain" description="Trimeric autotransporter adhesin YadA-like stalk" evidence="1">
    <location>
        <begin position="34"/>
        <end position="58"/>
    </location>
</feature>
<dbReference type="GO" id="GO:0019867">
    <property type="term" value="C:outer membrane"/>
    <property type="evidence" value="ECO:0007669"/>
    <property type="project" value="InterPro"/>
</dbReference>
<evidence type="ECO:0000313" key="2">
    <source>
        <dbReference type="EMBL" id="MBA7723024.1"/>
    </source>
</evidence>
<evidence type="ECO:0000259" key="1">
    <source>
        <dbReference type="Pfam" id="PF05662"/>
    </source>
</evidence>
<comment type="caution">
    <text evidence="2">The sequence shown here is derived from an EMBL/GenBank/DDBJ whole genome shotgun (WGS) entry which is preliminary data.</text>
</comment>
<dbReference type="InterPro" id="IPR011049">
    <property type="entry name" value="Serralysin-like_metalloprot_C"/>
</dbReference>
<dbReference type="Proteomes" id="UP000622722">
    <property type="component" value="Unassembled WGS sequence"/>
</dbReference>
<accession>A0A8H9XWP3</accession>
<feature type="non-terminal residue" evidence="2">
    <location>
        <position position="120"/>
    </location>
</feature>
<gene>
    <name evidence="2" type="ORF">HV209_31495</name>
</gene>
<dbReference type="AlphaFoldDB" id="A0A8H9XWP3"/>
<dbReference type="Gene3D" id="1.20.5.2280">
    <property type="match status" value="1"/>
</dbReference>
<dbReference type="InterPro" id="IPR008635">
    <property type="entry name" value="Coiled_stalk_dom"/>
</dbReference>
<dbReference type="Gene3D" id="6.10.250.2040">
    <property type="match status" value="1"/>
</dbReference>
<reference evidence="2" key="1">
    <citation type="submission" date="2020-06" db="EMBL/GenBank/DDBJ databases">
        <title>REHAB project genomes.</title>
        <authorList>
            <person name="Shaw L.P."/>
        </authorList>
    </citation>
    <scope>NUCLEOTIDE SEQUENCE</scope>
    <source>
        <strain evidence="2">RHBSTW-00474</strain>
    </source>
</reference>
<dbReference type="Pfam" id="PF05662">
    <property type="entry name" value="YadA_stalk"/>
    <property type="match status" value="2"/>
</dbReference>
<evidence type="ECO:0000313" key="3">
    <source>
        <dbReference type="Proteomes" id="UP000622722"/>
    </source>
</evidence>
<feature type="non-terminal residue" evidence="2">
    <location>
        <position position="1"/>
    </location>
</feature>
<name>A0A8H9XWP3_ECOLX</name>
<organism evidence="2 3">
    <name type="scientific">Escherichia coli</name>
    <dbReference type="NCBI Taxonomy" id="562"/>
    <lineage>
        <taxon>Bacteria</taxon>
        <taxon>Pseudomonadati</taxon>
        <taxon>Pseudomonadota</taxon>
        <taxon>Gammaproteobacteria</taxon>
        <taxon>Enterobacterales</taxon>
        <taxon>Enterobacteriaceae</taxon>
        <taxon>Escherichia</taxon>
    </lineage>
</organism>
<dbReference type="Gene3D" id="2.60.40.4050">
    <property type="match status" value="1"/>
</dbReference>
<feature type="domain" description="Trimeric autotransporter adhesin YadA-like stalk" evidence="1">
    <location>
        <begin position="87"/>
        <end position="119"/>
    </location>
</feature>
<proteinExistence type="predicted"/>
<dbReference type="EMBL" id="JABXPW010000246">
    <property type="protein sequence ID" value="MBA7723024.1"/>
    <property type="molecule type" value="Genomic_DNA"/>
</dbReference>
<sequence length="120" mass="12271">GSIAAADNSVALGTGSVATEENTISVGSSTNQRRITNVAAGKNDTDAVNVAQLKSSEAGGVRYDTKADGSIDYSNITLGGGNGGTTRISNVSAGVNNNDAVNYAQLKQSVQETKQYTDQR</sequence>